<name>A0A7M4CBI6_9VIRU</name>
<sequence>MVCPYSGEENCSSCPQCFQCKLCTNGSQVHRTCMKFYIEDYVVPELLAAANESLPTVEQERDAVQRHTPLSMQKEEELIECKENDMSDFTYQFEVVTVSVEAVGVDLVREYPDEDFNGDSYKNVSIHRYLTSFVSKSECFIGLNQFGDDFVRFGHDKQIRMKAGVITRYNESCRKYEVYHISCVKEKLVKEFIDGYSKALLTVEARKPKEFLEFLVDVPGMFFCNFCHLYMFDAVEFFVGKAWDVPRFWPKCFILLKELSDSNCPEEGYITLYGSKLSICSQAPPMKKVCRRLNFDE</sequence>
<evidence type="ECO:0000313" key="1">
    <source>
        <dbReference type="EMBL" id="QOD39466.1"/>
    </source>
</evidence>
<reference evidence="1" key="1">
    <citation type="submission" date="2020-07" db="EMBL/GenBank/DDBJ databases">
        <title>Diversity of sea star-associated densoviruses and transcribed endogenized viral elements of densovirus origin.</title>
        <authorList>
            <person name="Jackson E.W."/>
            <person name="Hewson I."/>
        </authorList>
    </citation>
    <scope>NUCLEOTIDE SEQUENCE</scope>
</reference>
<dbReference type="EMBL" id="MT733017">
    <property type="protein sequence ID" value="QOD39466.1"/>
    <property type="molecule type" value="Genomic_DNA"/>
</dbReference>
<gene>
    <name evidence="1" type="primary">NS3</name>
</gene>
<organism evidence="1">
    <name type="scientific">uncultured densovirus</name>
    <dbReference type="NCBI Taxonomy" id="748192"/>
    <lineage>
        <taxon>Viruses</taxon>
        <taxon>Monodnaviria</taxon>
        <taxon>Shotokuvirae</taxon>
        <taxon>Cossaviricota</taxon>
        <taxon>Quintoviricetes</taxon>
        <taxon>Piccovirales</taxon>
        <taxon>Parvoviridae</taxon>
        <taxon>Densovirinae</taxon>
        <taxon>environmental samples</taxon>
    </lineage>
</organism>
<accession>A0A7M4CBI6</accession>
<proteinExistence type="predicted"/>
<protein>
    <submittedName>
        <fullName evidence="1">NS3</fullName>
    </submittedName>
</protein>